<dbReference type="InterPro" id="IPR050109">
    <property type="entry name" value="HTH-type_TetR-like_transc_reg"/>
</dbReference>
<dbReference type="Proteomes" id="UP000184485">
    <property type="component" value="Unassembled WGS sequence"/>
</dbReference>
<feature type="DNA-binding region" description="H-T-H motif" evidence="2">
    <location>
        <begin position="35"/>
        <end position="54"/>
    </location>
</feature>
<accession>A0A1M5L8Q3</accession>
<protein>
    <submittedName>
        <fullName evidence="4">Transcriptional regulator, TetR family</fullName>
    </submittedName>
</protein>
<dbReference type="InterPro" id="IPR036271">
    <property type="entry name" value="Tet_transcr_reg_TetR-rel_C_sf"/>
</dbReference>
<dbReference type="STRING" id="1122133.SAMN02745157_4513"/>
<dbReference type="SUPFAM" id="SSF48498">
    <property type="entry name" value="Tetracyclin repressor-like, C-terminal domain"/>
    <property type="match status" value="1"/>
</dbReference>
<dbReference type="InterPro" id="IPR041678">
    <property type="entry name" value="TetR_C_16"/>
</dbReference>
<name>A0A1M5L8Q3_9HYPH</name>
<keyword evidence="5" id="KW-1185">Reference proteome</keyword>
<evidence type="ECO:0000256" key="1">
    <source>
        <dbReference type="ARBA" id="ARBA00023125"/>
    </source>
</evidence>
<dbReference type="PANTHER" id="PTHR30055:SF235">
    <property type="entry name" value="TRANSCRIPTIONAL REGULATORY PROTEIN"/>
    <property type="match status" value="1"/>
</dbReference>
<dbReference type="SUPFAM" id="SSF46689">
    <property type="entry name" value="Homeodomain-like"/>
    <property type="match status" value="1"/>
</dbReference>
<dbReference type="Pfam" id="PF17920">
    <property type="entry name" value="TetR_C_16"/>
    <property type="match status" value="1"/>
</dbReference>
<evidence type="ECO:0000313" key="4">
    <source>
        <dbReference type="EMBL" id="SHG60793.1"/>
    </source>
</evidence>
<dbReference type="InterPro" id="IPR009057">
    <property type="entry name" value="Homeodomain-like_sf"/>
</dbReference>
<proteinExistence type="predicted"/>
<reference evidence="4 5" key="1">
    <citation type="submission" date="2016-11" db="EMBL/GenBank/DDBJ databases">
        <authorList>
            <person name="Jaros S."/>
            <person name="Januszkiewicz K."/>
            <person name="Wedrychowicz H."/>
        </authorList>
    </citation>
    <scope>NUCLEOTIDE SEQUENCE [LARGE SCALE GENOMIC DNA]</scope>
    <source>
        <strain evidence="4 5">DSM 19436</strain>
    </source>
</reference>
<dbReference type="PROSITE" id="PS50977">
    <property type="entry name" value="HTH_TETR_2"/>
    <property type="match status" value="1"/>
</dbReference>
<feature type="domain" description="HTH tetR-type" evidence="3">
    <location>
        <begin position="12"/>
        <end position="72"/>
    </location>
</feature>
<evidence type="ECO:0000256" key="2">
    <source>
        <dbReference type="PROSITE-ProRule" id="PRU00335"/>
    </source>
</evidence>
<dbReference type="EMBL" id="FQUP01000006">
    <property type="protein sequence ID" value="SHG60793.1"/>
    <property type="molecule type" value="Genomic_DNA"/>
</dbReference>
<keyword evidence="1 2" id="KW-0238">DNA-binding</keyword>
<dbReference type="PRINTS" id="PR00455">
    <property type="entry name" value="HTHTETR"/>
</dbReference>
<dbReference type="InterPro" id="IPR001647">
    <property type="entry name" value="HTH_TetR"/>
</dbReference>
<organism evidence="4 5">
    <name type="scientific">Kaistia soli DSM 19436</name>
    <dbReference type="NCBI Taxonomy" id="1122133"/>
    <lineage>
        <taxon>Bacteria</taxon>
        <taxon>Pseudomonadati</taxon>
        <taxon>Pseudomonadota</taxon>
        <taxon>Alphaproteobacteria</taxon>
        <taxon>Hyphomicrobiales</taxon>
        <taxon>Kaistiaceae</taxon>
        <taxon>Kaistia</taxon>
    </lineage>
</organism>
<dbReference type="Gene3D" id="1.10.10.60">
    <property type="entry name" value="Homeodomain-like"/>
    <property type="match status" value="1"/>
</dbReference>
<gene>
    <name evidence="4" type="ORF">SAMN02745157_4513</name>
</gene>
<evidence type="ECO:0000259" key="3">
    <source>
        <dbReference type="PROSITE" id="PS50977"/>
    </source>
</evidence>
<dbReference type="Pfam" id="PF00440">
    <property type="entry name" value="TetR_N"/>
    <property type="match status" value="1"/>
</dbReference>
<dbReference type="GO" id="GO:0003700">
    <property type="term" value="F:DNA-binding transcription factor activity"/>
    <property type="evidence" value="ECO:0007669"/>
    <property type="project" value="TreeGrafter"/>
</dbReference>
<sequence length="197" mass="21126">MTKPKGSTPKALRTREAIEIAARELFAINGFDRTTVRDIGARAGIDPSMIIRYFGSKDALFAQIAAPDLHLPDLSATDSGVIGETLVRHFLDLWEGDGVGGGMPVLLRSAASNEEAAEQLRKIFLTQVFPAVARAGPPETAPRRAGLVASQLLGLALTRYVLMVPPVVMMPPEFIIRTVGATIQRYASGECLSPDEA</sequence>
<dbReference type="PANTHER" id="PTHR30055">
    <property type="entry name" value="HTH-TYPE TRANSCRIPTIONAL REGULATOR RUTR"/>
    <property type="match status" value="1"/>
</dbReference>
<dbReference type="Gene3D" id="1.10.357.10">
    <property type="entry name" value="Tetracycline Repressor, domain 2"/>
    <property type="match status" value="1"/>
</dbReference>
<dbReference type="OrthoDB" id="2356263at2"/>
<dbReference type="GO" id="GO:0000976">
    <property type="term" value="F:transcription cis-regulatory region binding"/>
    <property type="evidence" value="ECO:0007669"/>
    <property type="project" value="TreeGrafter"/>
</dbReference>
<evidence type="ECO:0000313" key="5">
    <source>
        <dbReference type="Proteomes" id="UP000184485"/>
    </source>
</evidence>
<dbReference type="AlphaFoldDB" id="A0A1M5L8Q3"/>